<dbReference type="Pfam" id="PF12585">
    <property type="entry name" value="DUF3759"/>
    <property type="match status" value="1"/>
</dbReference>
<dbReference type="GO" id="GO:0005794">
    <property type="term" value="C:Golgi apparatus"/>
    <property type="evidence" value="ECO:0007669"/>
    <property type="project" value="TreeGrafter"/>
</dbReference>
<protein>
    <submittedName>
        <fullName evidence="10">EXS-domain-containing protein</fullName>
    </submittedName>
</protein>
<reference evidence="10" key="1">
    <citation type="journal article" date="2020" name="Stud. Mycol.">
        <title>101 Dothideomycetes genomes: a test case for predicting lifestyles and emergence of pathogens.</title>
        <authorList>
            <person name="Haridas S."/>
            <person name="Albert R."/>
            <person name="Binder M."/>
            <person name="Bloem J."/>
            <person name="Labutti K."/>
            <person name="Salamov A."/>
            <person name="Andreopoulos B."/>
            <person name="Baker S."/>
            <person name="Barry K."/>
            <person name="Bills G."/>
            <person name="Bluhm B."/>
            <person name="Cannon C."/>
            <person name="Castanera R."/>
            <person name="Culley D."/>
            <person name="Daum C."/>
            <person name="Ezra D."/>
            <person name="Gonzalez J."/>
            <person name="Henrissat B."/>
            <person name="Kuo A."/>
            <person name="Liang C."/>
            <person name="Lipzen A."/>
            <person name="Lutzoni F."/>
            <person name="Magnuson J."/>
            <person name="Mondo S."/>
            <person name="Nolan M."/>
            <person name="Ohm R."/>
            <person name="Pangilinan J."/>
            <person name="Park H.-J."/>
            <person name="Ramirez L."/>
            <person name="Alfaro M."/>
            <person name="Sun H."/>
            <person name="Tritt A."/>
            <person name="Yoshinaga Y."/>
            <person name="Zwiers L.-H."/>
            <person name="Turgeon B."/>
            <person name="Goodwin S."/>
            <person name="Spatafora J."/>
            <person name="Crous P."/>
            <person name="Grigoriev I."/>
        </authorList>
    </citation>
    <scope>NUCLEOTIDE SEQUENCE</scope>
    <source>
        <strain evidence="10">CBS 122368</strain>
    </source>
</reference>
<dbReference type="CDD" id="cd14475">
    <property type="entry name" value="SPX_SYG1_like"/>
    <property type="match status" value="1"/>
</dbReference>
<dbReference type="GO" id="GO:0005886">
    <property type="term" value="C:plasma membrane"/>
    <property type="evidence" value="ECO:0007669"/>
    <property type="project" value="TreeGrafter"/>
</dbReference>
<feature type="transmembrane region" description="Helical" evidence="7">
    <location>
        <begin position="953"/>
        <end position="975"/>
    </location>
</feature>
<evidence type="ECO:0000313" key="11">
    <source>
        <dbReference type="Proteomes" id="UP000800094"/>
    </source>
</evidence>
<feature type="compositionally biased region" description="Acidic residues" evidence="6">
    <location>
        <begin position="1135"/>
        <end position="1145"/>
    </location>
</feature>
<feature type="transmembrane region" description="Helical" evidence="7">
    <location>
        <begin position="758"/>
        <end position="776"/>
    </location>
</feature>
<name>A0A6A6I6K5_9PLEO</name>
<dbReference type="GO" id="GO:0006817">
    <property type="term" value="P:phosphate ion transport"/>
    <property type="evidence" value="ECO:0007669"/>
    <property type="project" value="TreeGrafter"/>
</dbReference>
<dbReference type="Pfam" id="PF03105">
    <property type="entry name" value="SPX"/>
    <property type="match status" value="1"/>
</dbReference>
<feature type="compositionally biased region" description="Polar residues" evidence="6">
    <location>
        <begin position="246"/>
        <end position="264"/>
    </location>
</feature>
<feature type="transmembrane region" description="Helical" evidence="7">
    <location>
        <begin position="788"/>
        <end position="805"/>
    </location>
</feature>
<dbReference type="EMBL" id="ML987199">
    <property type="protein sequence ID" value="KAF2245991.1"/>
    <property type="molecule type" value="Genomic_DNA"/>
</dbReference>
<comment type="similarity">
    <text evidence="2">Belongs to the SYG1 (TC 2.A.94) family.</text>
</comment>
<gene>
    <name evidence="10" type="ORF">BU26DRAFT_507652</name>
</gene>
<evidence type="ECO:0000259" key="9">
    <source>
        <dbReference type="PROSITE" id="PS51382"/>
    </source>
</evidence>
<feature type="compositionally biased region" description="Basic and acidic residues" evidence="6">
    <location>
        <begin position="227"/>
        <end position="239"/>
    </location>
</feature>
<dbReference type="PANTHER" id="PTHR10783">
    <property type="entry name" value="XENOTROPIC AND POLYTROPIC RETROVIRUS RECEPTOR 1-RELATED"/>
    <property type="match status" value="1"/>
</dbReference>
<keyword evidence="5 7" id="KW-0472">Membrane</keyword>
<feature type="compositionally biased region" description="Acidic residues" evidence="6">
    <location>
        <begin position="1165"/>
        <end position="1176"/>
    </location>
</feature>
<keyword evidence="4 7" id="KW-1133">Transmembrane helix</keyword>
<proteinExistence type="inferred from homology"/>
<feature type="domain" description="EXS" evidence="8">
    <location>
        <begin position="842"/>
        <end position="1036"/>
    </location>
</feature>
<dbReference type="AlphaFoldDB" id="A0A6A6I6K5"/>
<feature type="transmembrane region" description="Helical" evidence="7">
    <location>
        <begin position="909"/>
        <end position="928"/>
    </location>
</feature>
<dbReference type="GeneID" id="54580346"/>
<evidence type="ECO:0000256" key="3">
    <source>
        <dbReference type="ARBA" id="ARBA00022692"/>
    </source>
</evidence>
<keyword evidence="3 7" id="KW-0812">Transmembrane</keyword>
<dbReference type="InterPro" id="IPR004331">
    <property type="entry name" value="SPX_dom"/>
</dbReference>
<dbReference type="PANTHER" id="PTHR10783:SF103">
    <property type="entry name" value="SOLUTE CARRIER FAMILY 53 MEMBER 1"/>
    <property type="match status" value="1"/>
</dbReference>
<dbReference type="InterPro" id="IPR004342">
    <property type="entry name" value="EXS_C"/>
</dbReference>
<evidence type="ECO:0000256" key="1">
    <source>
        <dbReference type="ARBA" id="ARBA00004141"/>
    </source>
</evidence>
<dbReference type="RefSeq" id="XP_033680995.1">
    <property type="nucleotide sequence ID" value="XM_033827016.1"/>
</dbReference>
<feature type="compositionally biased region" description="Basic and acidic residues" evidence="6">
    <location>
        <begin position="1113"/>
        <end position="1125"/>
    </location>
</feature>
<dbReference type="PROSITE" id="PS51380">
    <property type="entry name" value="EXS"/>
    <property type="match status" value="1"/>
</dbReference>
<dbReference type="GO" id="GO:0016036">
    <property type="term" value="P:cellular response to phosphate starvation"/>
    <property type="evidence" value="ECO:0007669"/>
    <property type="project" value="TreeGrafter"/>
</dbReference>
<feature type="region of interest" description="Disordered" evidence="6">
    <location>
        <begin position="1113"/>
        <end position="1205"/>
    </location>
</feature>
<dbReference type="PROSITE" id="PS51382">
    <property type="entry name" value="SPX"/>
    <property type="match status" value="1"/>
</dbReference>
<sequence length="1205" mass="136511">MPFGWGESEQSYDRVYNNDNFEEHKSSLGHEVVAGGAAFAGFKAFEDHQRKEGKPVSHAFAKEMLAGFAAAEVDKLAETKGEDWFDKEKAKHEAKRGAERMYDEHYIDNQNADQYDPNQYGRPDRIDQRGWSADRISSVLITIARGLETAYCWLRRNVVPRELERDLVPEWRLKYLDYKQGKKKLKAISRALRNVTQTPGIRRRATNAFTPSPFNSAPKYSFLNRNHGRDTGSAREPGDLRALAIRNSQNSLRAKPNGNHSTLSLGAGNPEEAPLNAREDSQFPGLTRYGSIIGSPPNEGRSTRAKAPPSLKLPGAALDPENVSPRVGPSTAPIKKSKSVTLPPNGETGTEIDNAFEVGRTKSPPASNSLPARYRSIFSPKRMNSSPGTPTGQAPRPLLKRVFSMTHGTPPPSPGDVPLEAYREFDIRQAEFFHFLDMELEKIEAFYKQKEDEATERLAVLREQLHVMRDRRLDELIKRQAAKVKAKEKKKDDALAGLMNGHGTNSVEGAPQGKTLDLSWLNPIDSALHAVQAGKYGKSTKAMQDLATPSALRPQQLDDRRDYVRRPELPEVPYQTAKRKLKVALQEYYRGLELLKSYALLNRTAFRKINKKYDKTVNARPSLRYMTEKINKAWFVNSDVIEGHIRATEDLYARYFENGNHKVAINKLRIKIVRAGDYNENSFRNGLALATGAIFGIQGIIKGYELLLSDDHTLATNTSYLFQTVESDWRQLSELPCFFIFLLGFFVWLNFNQYGSESVFLYFPVILLSISTVLLFNPFPVLYYRSRFWLIYSMWRLLCAGFYPVEWRDFYMGDMFCSLTHSMGNIELFFCLYANQWSNPVQCNSSHSRLLGFFATLPGIWRALQCIRRYYDTGNAFPHLVNCGKYTATIIYYVTLSIYRIEKTSQNQAIFITFATINGIYTSFWDVYYDWSLGDPSAKYPFLRQTLGYKKIWMYYVAIVIDPILRFNWILYVILPRQLQQSALTSFFIALSEVCRRGMWSLFRVENEHCSNVGHFRASRDVPLPYEIPSSPEVSGRPSGETEARPEGEQLSPHLRRTSTAPTASGVDLETGGTRPSPHRRRATSFAAPPGGQQESPIARGLTRMGTIIRDAHAQDFERKRKPELGTHTSSKVDEETDDEDEDGDEHSAEEGSRAVSPGTRYGEGDEYADIDAEDDREIREIREQVAAGMEGEAESGEPPGERLS</sequence>
<dbReference type="InterPro" id="IPR022234">
    <property type="entry name" value="DUF3759"/>
</dbReference>
<evidence type="ECO:0000256" key="4">
    <source>
        <dbReference type="ARBA" id="ARBA00022989"/>
    </source>
</evidence>
<evidence type="ECO:0000256" key="5">
    <source>
        <dbReference type="ARBA" id="ARBA00023136"/>
    </source>
</evidence>
<evidence type="ECO:0000259" key="8">
    <source>
        <dbReference type="PROSITE" id="PS51380"/>
    </source>
</evidence>
<evidence type="ECO:0000313" key="10">
    <source>
        <dbReference type="EMBL" id="KAF2245991.1"/>
    </source>
</evidence>
<dbReference type="Pfam" id="PF03124">
    <property type="entry name" value="EXS"/>
    <property type="match status" value="1"/>
</dbReference>
<feature type="region of interest" description="Disordered" evidence="6">
    <location>
        <begin position="219"/>
        <end position="349"/>
    </location>
</feature>
<feature type="domain" description="SPX" evidence="9">
    <location>
        <begin position="157"/>
        <end position="627"/>
    </location>
</feature>
<organism evidence="10 11">
    <name type="scientific">Trematosphaeria pertusa</name>
    <dbReference type="NCBI Taxonomy" id="390896"/>
    <lineage>
        <taxon>Eukaryota</taxon>
        <taxon>Fungi</taxon>
        <taxon>Dikarya</taxon>
        <taxon>Ascomycota</taxon>
        <taxon>Pezizomycotina</taxon>
        <taxon>Dothideomycetes</taxon>
        <taxon>Pleosporomycetidae</taxon>
        <taxon>Pleosporales</taxon>
        <taxon>Massarineae</taxon>
        <taxon>Trematosphaeriaceae</taxon>
        <taxon>Trematosphaeria</taxon>
    </lineage>
</organism>
<dbReference type="Proteomes" id="UP000800094">
    <property type="component" value="Unassembled WGS sequence"/>
</dbReference>
<evidence type="ECO:0000256" key="7">
    <source>
        <dbReference type="SAM" id="Phobius"/>
    </source>
</evidence>
<feature type="region of interest" description="Disordered" evidence="6">
    <location>
        <begin position="1027"/>
        <end position="1101"/>
    </location>
</feature>
<comment type="subcellular location">
    <subcellularLocation>
        <location evidence="1">Membrane</location>
        <topology evidence="1">Multi-pass membrane protein</topology>
    </subcellularLocation>
</comment>
<accession>A0A6A6I6K5</accession>
<dbReference type="OrthoDB" id="9970435at2759"/>
<evidence type="ECO:0000256" key="2">
    <source>
        <dbReference type="ARBA" id="ARBA00009665"/>
    </source>
</evidence>
<evidence type="ECO:0000256" key="6">
    <source>
        <dbReference type="SAM" id="MobiDB-lite"/>
    </source>
</evidence>
<feature type="transmembrane region" description="Helical" evidence="7">
    <location>
        <begin position="732"/>
        <end position="751"/>
    </location>
</feature>
<keyword evidence="11" id="KW-1185">Reference proteome</keyword>
<dbReference type="GO" id="GO:0000822">
    <property type="term" value="F:inositol hexakisphosphate binding"/>
    <property type="evidence" value="ECO:0007669"/>
    <property type="project" value="TreeGrafter"/>
</dbReference>